<evidence type="ECO:0000256" key="4">
    <source>
        <dbReference type="ARBA" id="ARBA00022989"/>
    </source>
</evidence>
<dbReference type="InterPro" id="IPR036259">
    <property type="entry name" value="MFS_trans_sf"/>
</dbReference>
<dbReference type="PANTHER" id="PTHR43129:SF1">
    <property type="entry name" value="FOSMIDOMYCIN RESISTANCE PROTEIN"/>
    <property type="match status" value="1"/>
</dbReference>
<protein>
    <submittedName>
        <fullName evidence="8">MFS transporter</fullName>
    </submittedName>
</protein>
<evidence type="ECO:0000256" key="2">
    <source>
        <dbReference type="ARBA" id="ARBA00022448"/>
    </source>
</evidence>
<dbReference type="InterPro" id="IPR011701">
    <property type="entry name" value="MFS"/>
</dbReference>
<dbReference type="RefSeq" id="WP_268007779.1">
    <property type="nucleotide sequence ID" value="NZ_CP104067.1"/>
</dbReference>
<dbReference type="PANTHER" id="PTHR43129">
    <property type="entry name" value="FOSMIDOMYCIN RESISTANCE PROTEIN"/>
    <property type="match status" value="1"/>
</dbReference>
<dbReference type="EMBL" id="CP104067">
    <property type="protein sequence ID" value="WAH43873.1"/>
    <property type="molecule type" value="Genomic_DNA"/>
</dbReference>
<feature type="transmembrane region" description="Helical" evidence="6">
    <location>
        <begin position="329"/>
        <end position="351"/>
    </location>
</feature>
<keyword evidence="9" id="KW-1185">Reference proteome</keyword>
<feature type="transmembrane region" description="Helical" evidence="6">
    <location>
        <begin position="131"/>
        <end position="151"/>
    </location>
</feature>
<keyword evidence="5 6" id="KW-0472">Membrane</keyword>
<feature type="transmembrane region" description="Helical" evidence="6">
    <location>
        <begin position="12"/>
        <end position="32"/>
    </location>
</feature>
<evidence type="ECO:0000256" key="5">
    <source>
        <dbReference type="ARBA" id="ARBA00023136"/>
    </source>
</evidence>
<evidence type="ECO:0000259" key="7">
    <source>
        <dbReference type="PROSITE" id="PS50850"/>
    </source>
</evidence>
<feature type="transmembrane region" description="Helical" evidence="6">
    <location>
        <begin position="69"/>
        <end position="86"/>
    </location>
</feature>
<feature type="transmembrane region" description="Helical" evidence="6">
    <location>
        <begin position="157"/>
        <end position="180"/>
    </location>
</feature>
<feature type="transmembrane region" description="Helical" evidence="6">
    <location>
        <begin position="273"/>
        <end position="291"/>
    </location>
</feature>
<proteinExistence type="predicted"/>
<dbReference type="Pfam" id="PF07690">
    <property type="entry name" value="MFS_1"/>
    <property type="match status" value="1"/>
</dbReference>
<feature type="transmembrane region" description="Helical" evidence="6">
    <location>
        <begin position="207"/>
        <end position="231"/>
    </location>
</feature>
<feature type="transmembrane region" description="Helical" evidence="6">
    <location>
        <begin position="363"/>
        <end position="380"/>
    </location>
</feature>
<evidence type="ECO:0000256" key="6">
    <source>
        <dbReference type="SAM" id="Phobius"/>
    </source>
</evidence>
<dbReference type="Proteomes" id="UP001164761">
    <property type="component" value="Chromosome"/>
</dbReference>
<keyword evidence="2" id="KW-0813">Transport</keyword>
<feature type="transmembrane region" description="Helical" evidence="6">
    <location>
        <begin position="92"/>
        <end position="110"/>
    </location>
</feature>
<feature type="transmembrane region" description="Helical" evidence="6">
    <location>
        <begin position="297"/>
        <end position="317"/>
    </location>
</feature>
<reference evidence="8" key="1">
    <citation type="submission" date="2022-08" db="EMBL/GenBank/DDBJ databases">
        <title>Alicyclobacillus fastidiosus DSM 17978, complete genome.</title>
        <authorList>
            <person name="Wang Q."/>
            <person name="Cai R."/>
            <person name="Wang Z."/>
        </authorList>
    </citation>
    <scope>NUCLEOTIDE SEQUENCE</scope>
    <source>
        <strain evidence="8">DSM 17978</strain>
    </source>
</reference>
<accession>A0ABY6ZLS5</accession>
<evidence type="ECO:0000313" key="9">
    <source>
        <dbReference type="Proteomes" id="UP001164761"/>
    </source>
</evidence>
<comment type="subcellular location">
    <subcellularLocation>
        <location evidence="1">Cell membrane</location>
        <topology evidence="1">Multi-pass membrane protein</topology>
    </subcellularLocation>
</comment>
<feature type="transmembrane region" description="Helical" evidence="6">
    <location>
        <begin position="38"/>
        <end position="62"/>
    </location>
</feature>
<feature type="domain" description="Major facilitator superfamily (MFS) profile" evidence="7">
    <location>
        <begin position="5"/>
        <end position="387"/>
    </location>
</feature>
<dbReference type="InterPro" id="IPR020846">
    <property type="entry name" value="MFS_dom"/>
</dbReference>
<keyword evidence="4 6" id="KW-1133">Transmembrane helix</keyword>
<gene>
    <name evidence="8" type="ORF">NZD89_11065</name>
</gene>
<evidence type="ECO:0000256" key="3">
    <source>
        <dbReference type="ARBA" id="ARBA00022692"/>
    </source>
</evidence>
<dbReference type="CDD" id="cd17478">
    <property type="entry name" value="MFS_FsR"/>
    <property type="match status" value="1"/>
</dbReference>
<keyword evidence="3 6" id="KW-0812">Transmembrane</keyword>
<evidence type="ECO:0000313" key="8">
    <source>
        <dbReference type="EMBL" id="WAH43873.1"/>
    </source>
</evidence>
<sequence>MNRRIIFTLSFGHLANDFLINVFTAILPLLVIDFHLSYGQVGVLTMASNVASSLVQPVFGWISDKKGMPWLLGLSALALSLGLLCVEFAPSFIWLIPAVVLNGIGSAAFHPDASRAVFFAAADKRGAAQSIFQVGGNLGLAISAIALRFLQGVGLSGIAWLMIPGVVSSALLFSLTKWFAARLAEGARQKQSVPTASIPARPSKLGLSLLVFIVTVRSWIVSGFSTFVPLYVMAEFGVTARHVWIYTFVFLVFGAIGTLAGGPMADRFGQRNVIRLSMVVSTPLAVLMPYIPRDLVLVDLALVGFFLLSTFAVTVIYGQGMLPNNIAMVSGLLIGFAGGIAGLGIMLVGHIADEYSLHVALKWIVWLMPAAALCTLALPVDAARLRQRIPTALGVTPR</sequence>
<evidence type="ECO:0000256" key="1">
    <source>
        <dbReference type="ARBA" id="ARBA00004651"/>
    </source>
</evidence>
<dbReference type="Gene3D" id="1.20.1250.20">
    <property type="entry name" value="MFS general substrate transporter like domains"/>
    <property type="match status" value="2"/>
</dbReference>
<dbReference type="SUPFAM" id="SSF103473">
    <property type="entry name" value="MFS general substrate transporter"/>
    <property type="match status" value="1"/>
</dbReference>
<name>A0ABY6ZLS5_9BACL</name>
<dbReference type="PROSITE" id="PS50850">
    <property type="entry name" value="MFS"/>
    <property type="match status" value="1"/>
</dbReference>
<feature type="transmembrane region" description="Helical" evidence="6">
    <location>
        <begin position="243"/>
        <end position="261"/>
    </location>
</feature>
<organism evidence="8 9">
    <name type="scientific">Alicyclobacillus fastidiosus</name>
    <dbReference type="NCBI Taxonomy" id="392011"/>
    <lineage>
        <taxon>Bacteria</taxon>
        <taxon>Bacillati</taxon>
        <taxon>Bacillota</taxon>
        <taxon>Bacilli</taxon>
        <taxon>Bacillales</taxon>
        <taxon>Alicyclobacillaceae</taxon>
        <taxon>Alicyclobacillus</taxon>
    </lineage>
</organism>